<dbReference type="AlphaFoldDB" id="V5H2B5"/>
<feature type="region of interest" description="Disordered" evidence="7">
    <location>
        <begin position="181"/>
        <end position="216"/>
    </location>
</feature>
<keyword evidence="3" id="KW-0540">Nuclease</keyword>
<protein>
    <submittedName>
        <fullName evidence="9">Retrovirus-related Pol polyprotein</fullName>
    </submittedName>
</protein>
<accession>V5H2B5</accession>
<dbReference type="FunFam" id="3.10.20.370:FF:000001">
    <property type="entry name" value="Retrovirus-related Pol polyprotein from transposon 17.6-like protein"/>
    <property type="match status" value="1"/>
</dbReference>
<sequence>NFSTIAVPMTRLLGKRKFVWDRDAEKAFVNLKRALSNPLKLHRPNFKERFILQTDASACGMGAVLYQNGPDHQKYVISCASAKFSRAETKYHANEQEVLAVVWAIRKYRHLLENQEFTLRTDSRALMWLEKYRDDRAKLTRYALLLQEFKFTVEHCPGAQNHLPDFLSRNPDEEILVPIDEDRLSPPGPPPQMKTPEPVILQSVNPKLTTSPDSRSRIPPVFLHSVELNQIDE</sequence>
<evidence type="ECO:0000256" key="5">
    <source>
        <dbReference type="ARBA" id="ARBA00022801"/>
    </source>
</evidence>
<evidence type="ECO:0000256" key="2">
    <source>
        <dbReference type="ARBA" id="ARBA00022695"/>
    </source>
</evidence>
<feature type="compositionally biased region" description="Polar residues" evidence="7">
    <location>
        <begin position="202"/>
        <end position="213"/>
    </location>
</feature>
<keyword evidence="2" id="KW-0548">Nucleotidyltransferase</keyword>
<dbReference type="InterPro" id="IPR043128">
    <property type="entry name" value="Rev_trsase/Diguanyl_cyclase"/>
</dbReference>
<dbReference type="CDD" id="cd09274">
    <property type="entry name" value="RNase_HI_RT_Ty3"/>
    <property type="match status" value="1"/>
</dbReference>
<dbReference type="InterPro" id="IPR041373">
    <property type="entry name" value="RT_RNaseH"/>
</dbReference>
<evidence type="ECO:0000256" key="3">
    <source>
        <dbReference type="ARBA" id="ARBA00022722"/>
    </source>
</evidence>
<dbReference type="PANTHER" id="PTHR34072">
    <property type="entry name" value="ENZYMATIC POLYPROTEIN-RELATED"/>
    <property type="match status" value="1"/>
</dbReference>
<evidence type="ECO:0000256" key="6">
    <source>
        <dbReference type="ARBA" id="ARBA00022918"/>
    </source>
</evidence>
<dbReference type="EMBL" id="GALX01001508">
    <property type="protein sequence ID" value="JAB66958.1"/>
    <property type="molecule type" value="Transcribed_RNA"/>
</dbReference>
<feature type="non-terminal residue" evidence="9">
    <location>
        <position position="1"/>
    </location>
</feature>
<dbReference type="PANTHER" id="PTHR34072:SF52">
    <property type="entry name" value="RIBONUCLEASE H"/>
    <property type="match status" value="1"/>
</dbReference>
<evidence type="ECO:0000259" key="8">
    <source>
        <dbReference type="Pfam" id="PF17917"/>
    </source>
</evidence>
<organism evidence="9">
    <name type="scientific">Anoplophora glabripennis</name>
    <name type="common">Asian longhorn beetle</name>
    <name type="synonym">Anoplophora nobilis</name>
    <dbReference type="NCBI Taxonomy" id="217634"/>
    <lineage>
        <taxon>Eukaryota</taxon>
        <taxon>Metazoa</taxon>
        <taxon>Ecdysozoa</taxon>
        <taxon>Arthropoda</taxon>
        <taxon>Hexapoda</taxon>
        <taxon>Insecta</taxon>
        <taxon>Pterygota</taxon>
        <taxon>Neoptera</taxon>
        <taxon>Endopterygota</taxon>
        <taxon>Coleoptera</taxon>
        <taxon>Polyphaga</taxon>
        <taxon>Cucujiformia</taxon>
        <taxon>Chrysomeloidea</taxon>
        <taxon>Cerambycidae</taxon>
        <taxon>Lamiinae</taxon>
        <taxon>Lamiini</taxon>
        <taxon>Anoplophora</taxon>
    </lineage>
</organism>
<keyword evidence="1" id="KW-0808">Transferase</keyword>
<keyword evidence="4" id="KW-0255">Endonuclease</keyword>
<evidence type="ECO:0000256" key="4">
    <source>
        <dbReference type="ARBA" id="ARBA00022759"/>
    </source>
</evidence>
<dbReference type="InterPro" id="IPR043502">
    <property type="entry name" value="DNA/RNA_pol_sf"/>
</dbReference>
<evidence type="ECO:0000256" key="1">
    <source>
        <dbReference type="ARBA" id="ARBA00022679"/>
    </source>
</evidence>
<keyword evidence="6" id="KW-0695">RNA-directed DNA polymerase</keyword>
<dbReference type="SUPFAM" id="SSF56672">
    <property type="entry name" value="DNA/RNA polymerases"/>
    <property type="match status" value="1"/>
</dbReference>
<dbReference type="GO" id="GO:0004519">
    <property type="term" value="F:endonuclease activity"/>
    <property type="evidence" value="ECO:0007669"/>
    <property type="project" value="UniProtKB-KW"/>
</dbReference>
<dbReference type="Gene3D" id="3.10.20.370">
    <property type="match status" value="1"/>
</dbReference>
<reference evidence="9" key="1">
    <citation type="submission" date="2013-07" db="EMBL/GenBank/DDBJ databases">
        <title>Midgut Transcriptome Profiling of Anoplphora glabripennis, a Lignocellulose Degrading, Wood-Boring Cerambycid.</title>
        <authorList>
            <person name="Scully E.D."/>
            <person name="Hoover K."/>
            <person name="Carlson J.E."/>
            <person name="Tien M."/>
            <person name="Geib S.M."/>
        </authorList>
    </citation>
    <scope>NUCLEOTIDE SEQUENCE</scope>
</reference>
<evidence type="ECO:0000256" key="7">
    <source>
        <dbReference type="SAM" id="MobiDB-lite"/>
    </source>
</evidence>
<dbReference type="Pfam" id="PF17917">
    <property type="entry name" value="RT_RNaseH"/>
    <property type="match status" value="1"/>
</dbReference>
<feature type="domain" description="Reverse transcriptase RNase H-like" evidence="8">
    <location>
        <begin position="45"/>
        <end position="149"/>
    </location>
</feature>
<name>V5H2B5_ANOGL</name>
<dbReference type="GO" id="GO:0016787">
    <property type="term" value="F:hydrolase activity"/>
    <property type="evidence" value="ECO:0007669"/>
    <property type="project" value="UniProtKB-KW"/>
</dbReference>
<evidence type="ECO:0000313" key="9">
    <source>
        <dbReference type="EMBL" id="JAB66958.1"/>
    </source>
</evidence>
<keyword evidence="5" id="KW-0378">Hydrolase</keyword>
<dbReference type="GO" id="GO:0003964">
    <property type="term" value="F:RNA-directed DNA polymerase activity"/>
    <property type="evidence" value="ECO:0007669"/>
    <property type="project" value="UniProtKB-KW"/>
</dbReference>
<gene>
    <name evidence="9" type="primary">POL4</name>
</gene>
<dbReference type="Gene3D" id="3.30.70.270">
    <property type="match status" value="1"/>
</dbReference>
<feature type="non-terminal residue" evidence="9">
    <location>
        <position position="233"/>
    </location>
</feature>
<proteinExistence type="predicted"/>